<dbReference type="GeneTree" id="ENSGT01000000221730"/>
<sequence length="147" mass="16906">MACRQIVPGRRWCRFRPFLMVLVLAAYLFYQTLMPLRSKRPTIPTSGNELLPSKAAEVQHQAHQVLARRVSCFLPSNKQKGQKEIEDTSFKFFSNKAKAAILHIPSSGSGQDLQLYQQMLTQHNYRVTVVEDRKLNRNEHLHPGGNF</sequence>
<keyword evidence="1" id="KW-1133">Transmembrane helix</keyword>
<evidence type="ECO:0000313" key="3">
    <source>
        <dbReference type="Proteomes" id="UP000694559"/>
    </source>
</evidence>
<name>A0A8C6X6N4_NAJNA</name>
<dbReference type="PANTHER" id="PTHR14776">
    <property type="entry name" value="CADHERIN-LIKE AND PC-ESTERASE DOMAIN-CONTAINING PROTEIN 1"/>
    <property type="match status" value="1"/>
</dbReference>
<dbReference type="AlphaFoldDB" id="A0A8C6X6N4"/>
<reference evidence="2" key="1">
    <citation type="submission" date="2025-08" db="UniProtKB">
        <authorList>
            <consortium name="Ensembl"/>
        </authorList>
    </citation>
    <scope>IDENTIFICATION</scope>
</reference>
<proteinExistence type="predicted"/>
<dbReference type="OMA" id="EESIDTH"/>
<dbReference type="Proteomes" id="UP000694559">
    <property type="component" value="Unplaced"/>
</dbReference>
<reference evidence="2" key="2">
    <citation type="submission" date="2025-09" db="UniProtKB">
        <authorList>
            <consortium name="Ensembl"/>
        </authorList>
    </citation>
    <scope>IDENTIFICATION</scope>
</reference>
<dbReference type="OrthoDB" id="1932925at2759"/>
<dbReference type="PANTHER" id="PTHR14776:SF1">
    <property type="entry name" value="CADHERIN-LIKE AND PC-ESTERASE DOMAIN-CONTAINING PROTEIN 1"/>
    <property type="match status" value="1"/>
</dbReference>
<evidence type="ECO:0000313" key="2">
    <source>
        <dbReference type="Ensembl" id="ENSNNAP00000009678.1"/>
    </source>
</evidence>
<protein>
    <submittedName>
        <fullName evidence="2">Uncharacterized protein</fullName>
    </submittedName>
</protein>
<dbReference type="Ensembl" id="ENSNNAT00000010144.1">
    <property type="protein sequence ID" value="ENSNNAP00000009678.1"/>
    <property type="gene ID" value="ENSNNAG00000006479.1"/>
</dbReference>
<keyword evidence="3" id="KW-1185">Reference proteome</keyword>
<keyword evidence="1" id="KW-0812">Transmembrane</keyword>
<keyword evidence="1" id="KW-0472">Membrane</keyword>
<organism evidence="2 3">
    <name type="scientific">Naja naja</name>
    <name type="common">Indian cobra</name>
    <dbReference type="NCBI Taxonomy" id="35670"/>
    <lineage>
        <taxon>Eukaryota</taxon>
        <taxon>Metazoa</taxon>
        <taxon>Chordata</taxon>
        <taxon>Craniata</taxon>
        <taxon>Vertebrata</taxon>
        <taxon>Euteleostomi</taxon>
        <taxon>Lepidosauria</taxon>
        <taxon>Squamata</taxon>
        <taxon>Bifurcata</taxon>
        <taxon>Unidentata</taxon>
        <taxon>Episquamata</taxon>
        <taxon>Toxicofera</taxon>
        <taxon>Serpentes</taxon>
        <taxon>Colubroidea</taxon>
        <taxon>Elapidae</taxon>
        <taxon>Elapinae</taxon>
        <taxon>Naja</taxon>
    </lineage>
</organism>
<accession>A0A8C6X6N4</accession>
<feature type="transmembrane region" description="Helical" evidence="1">
    <location>
        <begin position="12"/>
        <end position="30"/>
    </location>
</feature>
<evidence type="ECO:0000256" key="1">
    <source>
        <dbReference type="SAM" id="Phobius"/>
    </source>
</evidence>